<proteinExistence type="inferred from homology"/>
<evidence type="ECO:0000256" key="3">
    <source>
        <dbReference type="ARBA" id="ARBA00023274"/>
    </source>
</evidence>
<dbReference type="Gene3D" id="3.30.230.10">
    <property type="match status" value="1"/>
</dbReference>
<evidence type="ECO:0000313" key="6">
    <source>
        <dbReference type="EMBL" id="KZS93959.1"/>
    </source>
</evidence>
<organism evidence="6 7">
    <name type="scientific">Sistotremastrum niveocremeum HHB9708</name>
    <dbReference type="NCBI Taxonomy" id="1314777"/>
    <lineage>
        <taxon>Eukaryota</taxon>
        <taxon>Fungi</taxon>
        <taxon>Dikarya</taxon>
        <taxon>Basidiomycota</taxon>
        <taxon>Agaricomycotina</taxon>
        <taxon>Agaricomycetes</taxon>
        <taxon>Sistotremastrales</taxon>
        <taxon>Sistotremastraceae</taxon>
        <taxon>Sertulicium</taxon>
        <taxon>Sertulicium niveocremeum</taxon>
    </lineage>
</organism>
<keyword evidence="2 4" id="KW-0689">Ribosomal protein</keyword>
<evidence type="ECO:0000313" key="7">
    <source>
        <dbReference type="Proteomes" id="UP000076722"/>
    </source>
</evidence>
<dbReference type="AlphaFoldDB" id="A0A164V9W5"/>
<dbReference type="PROSITE" id="PS00360">
    <property type="entry name" value="RIBOSOMAL_S9"/>
    <property type="match status" value="1"/>
</dbReference>
<dbReference type="Proteomes" id="UP000076722">
    <property type="component" value="Unassembled WGS sequence"/>
</dbReference>
<dbReference type="PANTHER" id="PTHR21569">
    <property type="entry name" value="RIBOSOMAL PROTEIN S9"/>
    <property type="match status" value="1"/>
</dbReference>
<dbReference type="Pfam" id="PF00380">
    <property type="entry name" value="Ribosomal_S9"/>
    <property type="match status" value="1"/>
</dbReference>
<dbReference type="STRING" id="1314777.A0A164V9W5"/>
<evidence type="ECO:0000256" key="2">
    <source>
        <dbReference type="ARBA" id="ARBA00022980"/>
    </source>
</evidence>
<evidence type="ECO:0000256" key="5">
    <source>
        <dbReference type="SAM" id="MobiDB-lite"/>
    </source>
</evidence>
<accession>A0A164V9W5</accession>
<dbReference type="GO" id="GO:0006412">
    <property type="term" value="P:translation"/>
    <property type="evidence" value="ECO:0007669"/>
    <property type="project" value="InterPro"/>
</dbReference>
<sequence length="349" mass="38282">MSVLGCSRHVMKQASIYRAYATTTSYVPPAADISEAPSGPHQKLKPGSPSFYTGRQNYQDQIRGLESAANLSRLALKKMHLLPLPKFAESSLPPAQTAWKSKITLGGMIGEKLNTSRYRKVTSILNEIDELRRIAQAAGQQTLEESIADVVSMFEREDKETVLARGRRKPVKFDEWGRSYTVGKRKTSSARVWIIPVKAPPPPVSSEAGPMEAEDHAAEAEVTNEVTLGPNPNHSSEPPIPVTTSTILVNGSPLADYFQHPADRERIVRPFKIAGLLGAYNVFALVRGGGTTGQSGALSQGIAKGLAAHVPEVQEILRKSKLLRRDPRMVERKKTGRAKARKAYAWVKR</sequence>
<dbReference type="OrthoDB" id="10254627at2759"/>
<dbReference type="GO" id="GO:0005763">
    <property type="term" value="C:mitochondrial small ribosomal subunit"/>
    <property type="evidence" value="ECO:0007669"/>
    <property type="project" value="TreeGrafter"/>
</dbReference>
<dbReference type="EMBL" id="KV419405">
    <property type="protein sequence ID" value="KZS93959.1"/>
    <property type="molecule type" value="Genomic_DNA"/>
</dbReference>
<gene>
    <name evidence="6" type="ORF">SISNIDRAFT_440353</name>
</gene>
<dbReference type="InterPro" id="IPR014721">
    <property type="entry name" value="Ribsml_uS5_D2-typ_fold_subgr"/>
</dbReference>
<keyword evidence="3 4" id="KW-0687">Ribonucleoprotein</keyword>
<feature type="region of interest" description="Disordered" evidence="5">
    <location>
        <begin position="31"/>
        <end position="55"/>
    </location>
</feature>
<protein>
    <submittedName>
        <fullName evidence="6">SSU ribosomal protein S9P</fullName>
    </submittedName>
</protein>
<dbReference type="GO" id="GO:0003723">
    <property type="term" value="F:RNA binding"/>
    <property type="evidence" value="ECO:0007669"/>
    <property type="project" value="TreeGrafter"/>
</dbReference>
<evidence type="ECO:0000256" key="4">
    <source>
        <dbReference type="RuleBase" id="RU003815"/>
    </source>
</evidence>
<reference evidence="6 7" key="1">
    <citation type="journal article" date="2016" name="Mol. Biol. Evol.">
        <title>Comparative Genomics of Early-Diverging Mushroom-Forming Fungi Provides Insights into the Origins of Lignocellulose Decay Capabilities.</title>
        <authorList>
            <person name="Nagy L.G."/>
            <person name="Riley R."/>
            <person name="Tritt A."/>
            <person name="Adam C."/>
            <person name="Daum C."/>
            <person name="Floudas D."/>
            <person name="Sun H."/>
            <person name="Yadav J.S."/>
            <person name="Pangilinan J."/>
            <person name="Larsson K.H."/>
            <person name="Matsuura K."/>
            <person name="Barry K."/>
            <person name="Labutti K."/>
            <person name="Kuo R."/>
            <person name="Ohm R.A."/>
            <person name="Bhattacharya S.S."/>
            <person name="Shirouzu T."/>
            <person name="Yoshinaga Y."/>
            <person name="Martin F.M."/>
            <person name="Grigoriev I.V."/>
            <person name="Hibbett D.S."/>
        </authorList>
    </citation>
    <scope>NUCLEOTIDE SEQUENCE [LARGE SCALE GENOMIC DNA]</scope>
    <source>
        <strain evidence="6 7">HHB9708</strain>
    </source>
</reference>
<dbReference type="PANTHER" id="PTHR21569:SF1">
    <property type="entry name" value="SMALL RIBOSOMAL SUBUNIT PROTEIN US9M"/>
    <property type="match status" value="1"/>
</dbReference>
<dbReference type="InterPro" id="IPR000754">
    <property type="entry name" value="Ribosomal_uS9"/>
</dbReference>
<dbReference type="InterPro" id="IPR020568">
    <property type="entry name" value="Ribosomal_Su5_D2-typ_SF"/>
</dbReference>
<name>A0A164V9W5_9AGAM</name>
<dbReference type="SUPFAM" id="SSF54211">
    <property type="entry name" value="Ribosomal protein S5 domain 2-like"/>
    <property type="match status" value="1"/>
</dbReference>
<dbReference type="GO" id="GO:0003735">
    <property type="term" value="F:structural constituent of ribosome"/>
    <property type="evidence" value="ECO:0007669"/>
    <property type="project" value="InterPro"/>
</dbReference>
<comment type="similarity">
    <text evidence="1 4">Belongs to the universal ribosomal protein uS9 family.</text>
</comment>
<evidence type="ECO:0000256" key="1">
    <source>
        <dbReference type="ARBA" id="ARBA00005251"/>
    </source>
</evidence>
<dbReference type="InterPro" id="IPR020574">
    <property type="entry name" value="Ribosomal_uS9_CS"/>
</dbReference>
<keyword evidence="7" id="KW-1185">Reference proteome</keyword>